<sequence length="68" mass="7854">MVVNIINLIYEKKLSITDVAKEVGYTYANFWNLCNGKTKSIKFETLERLCIILECEVGDILIVENKQK</sequence>
<dbReference type="CDD" id="cd00093">
    <property type="entry name" value="HTH_XRE"/>
    <property type="match status" value="1"/>
</dbReference>
<protein>
    <submittedName>
        <fullName evidence="2">Putative transcriptional regulator</fullName>
    </submittedName>
</protein>
<proteinExistence type="predicted"/>
<dbReference type="GO" id="GO:0003677">
    <property type="term" value="F:DNA binding"/>
    <property type="evidence" value="ECO:0007669"/>
    <property type="project" value="InterPro"/>
</dbReference>
<name>A0A1M7YM23_9FIRM</name>
<dbReference type="EMBL" id="FRFD01000014">
    <property type="protein sequence ID" value="SHO53693.1"/>
    <property type="molecule type" value="Genomic_DNA"/>
</dbReference>
<dbReference type="PROSITE" id="PS50943">
    <property type="entry name" value="HTH_CROC1"/>
    <property type="match status" value="1"/>
</dbReference>
<keyword evidence="3" id="KW-1185">Reference proteome</keyword>
<dbReference type="InterPro" id="IPR010982">
    <property type="entry name" value="Lambda_DNA-bd_dom_sf"/>
</dbReference>
<evidence type="ECO:0000259" key="1">
    <source>
        <dbReference type="PROSITE" id="PS50943"/>
    </source>
</evidence>
<dbReference type="RefSeq" id="WP_073590871.1">
    <property type="nucleotide sequence ID" value="NZ_FRFD01000014.1"/>
</dbReference>
<dbReference type="InterPro" id="IPR001387">
    <property type="entry name" value="Cro/C1-type_HTH"/>
</dbReference>
<dbReference type="Gene3D" id="1.10.260.40">
    <property type="entry name" value="lambda repressor-like DNA-binding domains"/>
    <property type="match status" value="1"/>
</dbReference>
<reference evidence="2 3" key="1">
    <citation type="submission" date="2016-12" db="EMBL/GenBank/DDBJ databases">
        <authorList>
            <person name="Song W.-J."/>
            <person name="Kurnit D.M."/>
        </authorList>
    </citation>
    <scope>NUCLEOTIDE SEQUENCE [LARGE SCALE GENOMIC DNA]</scope>
    <source>
        <strain evidence="2 3">DSM 12503</strain>
    </source>
</reference>
<dbReference type="PANTHER" id="PTHR37301:SF1">
    <property type="entry name" value="DNA-BINDING PROTEIN"/>
    <property type="match status" value="1"/>
</dbReference>
<evidence type="ECO:0000313" key="2">
    <source>
        <dbReference type="EMBL" id="SHO53693.1"/>
    </source>
</evidence>
<gene>
    <name evidence="2" type="ORF">SAMN02745217_04240</name>
</gene>
<organism evidence="2 3">
    <name type="scientific">Anaerocolumna xylanovorans DSM 12503</name>
    <dbReference type="NCBI Taxonomy" id="1121345"/>
    <lineage>
        <taxon>Bacteria</taxon>
        <taxon>Bacillati</taxon>
        <taxon>Bacillota</taxon>
        <taxon>Clostridia</taxon>
        <taxon>Lachnospirales</taxon>
        <taxon>Lachnospiraceae</taxon>
        <taxon>Anaerocolumna</taxon>
    </lineage>
</organism>
<dbReference type="SUPFAM" id="SSF47413">
    <property type="entry name" value="lambda repressor-like DNA-binding domains"/>
    <property type="match status" value="1"/>
</dbReference>
<dbReference type="AlphaFoldDB" id="A0A1M7YM23"/>
<feature type="domain" description="HTH cro/C1-type" evidence="1">
    <location>
        <begin position="11"/>
        <end position="60"/>
    </location>
</feature>
<dbReference type="Proteomes" id="UP000184612">
    <property type="component" value="Unassembled WGS sequence"/>
</dbReference>
<dbReference type="STRING" id="1121345.SAMN02745217_04240"/>
<accession>A0A1M7YM23</accession>
<dbReference type="PANTHER" id="PTHR37301">
    <property type="entry name" value="DNA-BINDING PROTEIN-RELATED"/>
    <property type="match status" value="1"/>
</dbReference>
<evidence type="ECO:0000313" key="3">
    <source>
        <dbReference type="Proteomes" id="UP000184612"/>
    </source>
</evidence>
<dbReference type="Pfam" id="PF13443">
    <property type="entry name" value="HTH_26"/>
    <property type="match status" value="1"/>
</dbReference>
<dbReference type="OrthoDB" id="9804186at2"/>